<sequence>MFLRRYPVANCILCRLLSRQAVRYFLVAGVSHAHTCSSISK</sequence>
<protein>
    <submittedName>
        <fullName evidence="1">Uncharacterized protein</fullName>
    </submittedName>
</protein>
<reference evidence="1 2" key="1">
    <citation type="journal article" date="2014" name="Genome Biol. Evol.">
        <title>Acetic acid bacteria genomes reveal functional traits for adaptation to life in insect guts.</title>
        <authorList>
            <person name="Chouaia B."/>
            <person name="Gaiarsa S."/>
            <person name="Crotti E."/>
            <person name="Comandatore F."/>
            <person name="Degli Esposti M."/>
            <person name="Ricci I."/>
            <person name="Alma A."/>
            <person name="Favia G."/>
            <person name="Bandi C."/>
            <person name="Daffonchio D."/>
        </authorList>
    </citation>
    <scope>NUCLEOTIDE SEQUENCE [LARGE SCALE GENOMIC DNA]</scope>
    <source>
        <strain evidence="1 2">SF2.1</strain>
    </source>
</reference>
<dbReference type="Proteomes" id="UP000027583">
    <property type="component" value="Unassembled WGS sequence"/>
</dbReference>
<evidence type="ECO:0000313" key="1">
    <source>
        <dbReference type="EMBL" id="CDG39591.1"/>
    </source>
</evidence>
<dbReference type="EMBL" id="CBLX010000009">
    <property type="protein sequence ID" value="CDG39591.1"/>
    <property type="molecule type" value="Genomic_DNA"/>
</dbReference>
<accession>A0A060QJZ1</accession>
<dbReference type="AlphaFoldDB" id="A0A060QJZ1"/>
<evidence type="ECO:0000313" key="2">
    <source>
        <dbReference type="Proteomes" id="UP000027583"/>
    </source>
</evidence>
<comment type="caution">
    <text evidence="1">The sequence shown here is derived from an EMBL/GenBank/DDBJ whole genome shotgun (WGS) entry which is preliminary data.</text>
</comment>
<gene>
    <name evidence="1" type="ORF">ASAP_1546</name>
</gene>
<reference evidence="1 2" key="2">
    <citation type="journal article" date="2014" name="PLoS ONE">
        <title>Evolution of mitochondria reconstructed from the energy metabolism of living bacteria.</title>
        <authorList>
            <person name="Degli Esposti M."/>
            <person name="Chouaia B."/>
            <person name="Comandatore F."/>
            <person name="Crotti E."/>
            <person name="Sassera D."/>
            <person name="Lievens P.M."/>
            <person name="Daffonchio D."/>
            <person name="Bandi C."/>
        </authorList>
    </citation>
    <scope>NUCLEOTIDE SEQUENCE [LARGE SCALE GENOMIC DNA]</scope>
    <source>
        <strain evidence="1 2">SF2.1</strain>
    </source>
</reference>
<proteinExistence type="predicted"/>
<organism evidence="1 2">
    <name type="scientific">Asaia bogorensis</name>
    <dbReference type="NCBI Taxonomy" id="91915"/>
    <lineage>
        <taxon>Bacteria</taxon>
        <taxon>Pseudomonadati</taxon>
        <taxon>Pseudomonadota</taxon>
        <taxon>Alphaproteobacteria</taxon>
        <taxon>Acetobacterales</taxon>
        <taxon>Acetobacteraceae</taxon>
        <taxon>Asaia</taxon>
    </lineage>
</organism>
<name>A0A060QJZ1_9PROT</name>